<evidence type="ECO:0000313" key="2">
    <source>
        <dbReference type="EMBL" id="KPV71436.1"/>
    </source>
</evidence>
<evidence type="ECO:0000256" key="1">
    <source>
        <dbReference type="SAM" id="MobiDB-lite"/>
    </source>
</evidence>
<dbReference type="EMBL" id="KQ474094">
    <property type="protein sequence ID" value="KPV71436.1"/>
    <property type="molecule type" value="Genomic_DNA"/>
</dbReference>
<proteinExistence type="predicted"/>
<feature type="compositionally biased region" description="Basic and acidic residues" evidence="1">
    <location>
        <begin position="348"/>
        <end position="384"/>
    </location>
</feature>
<dbReference type="GeneID" id="28978886"/>
<reference evidence="2 3" key="1">
    <citation type="journal article" date="2015" name="Front. Microbiol.">
        <title>Genome sequence of the plant growth promoting endophytic yeast Rhodotorula graminis WP1.</title>
        <authorList>
            <person name="Firrincieli A."/>
            <person name="Otillar R."/>
            <person name="Salamov A."/>
            <person name="Schmutz J."/>
            <person name="Khan Z."/>
            <person name="Redman R.S."/>
            <person name="Fleck N.D."/>
            <person name="Lindquist E."/>
            <person name="Grigoriev I.V."/>
            <person name="Doty S.L."/>
        </authorList>
    </citation>
    <scope>NUCLEOTIDE SEQUENCE [LARGE SCALE GENOMIC DNA]</scope>
    <source>
        <strain evidence="2 3">WP1</strain>
    </source>
</reference>
<dbReference type="AlphaFoldDB" id="A0A0P9IPQ5"/>
<sequence>MSAEPHKYWPSVGTTYPHWADLLLATQLAAARAGFNYLGRYFDQRRPAQLSIVCMVHSTQMRASGCTHSLIEAVAVDSKDAMSGWRVSKVNAQHLDAQRHPGHTLSRGLSSWLKKRPADLVLKPGDTVTGFRDLHTIEGALRAQNRRQGRFLAGRVAPTAKSASCEGYQINCVLDTSRCTFFVRFEGLSTDLDGERTWRCVEVRSEHSCVSTAKPLSEKLQWRLNFWVTLVDGALGKPVRQSAPSTEEHEVVSDRFIGPFPMLSLPTLPTYRSSSPPLMPALADADSSDSPTALASLLPNRQALASAEKELADASTAVDKLKSDLAAAENRADVQRGRVEKKRAKLQRRLERERSKRKSVKEGPRSKDKKRDVKRAGERKKKAEMLALSD</sequence>
<evidence type="ECO:0000313" key="3">
    <source>
        <dbReference type="Proteomes" id="UP000053890"/>
    </source>
</evidence>
<organism evidence="2 3">
    <name type="scientific">Rhodotorula graminis (strain WP1)</name>
    <dbReference type="NCBI Taxonomy" id="578459"/>
    <lineage>
        <taxon>Eukaryota</taxon>
        <taxon>Fungi</taxon>
        <taxon>Dikarya</taxon>
        <taxon>Basidiomycota</taxon>
        <taxon>Pucciniomycotina</taxon>
        <taxon>Microbotryomycetes</taxon>
        <taxon>Sporidiobolales</taxon>
        <taxon>Sporidiobolaceae</taxon>
        <taxon>Rhodotorula</taxon>
    </lineage>
</organism>
<dbReference type="RefSeq" id="XP_018267485.1">
    <property type="nucleotide sequence ID" value="XM_018418439.1"/>
</dbReference>
<feature type="region of interest" description="Disordered" evidence="1">
    <location>
        <begin position="331"/>
        <end position="390"/>
    </location>
</feature>
<name>A0A0P9IPQ5_RHOGW</name>
<keyword evidence="3" id="KW-1185">Reference proteome</keyword>
<dbReference type="Proteomes" id="UP000053890">
    <property type="component" value="Unassembled WGS sequence"/>
</dbReference>
<accession>A0A0P9IPQ5</accession>
<gene>
    <name evidence="2" type="ORF">RHOBADRAFT_56628</name>
</gene>
<dbReference type="OrthoDB" id="2534623at2759"/>
<protein>
    <submittedName>
        <fullName evidence="2">Uncharacterized protein</fullName>
    </submittedName>
</protein>